<evidence type="ECO:0008006" key="2">
    <source>
        <dbReference type="Google" id="ProtNLM"/>
    </source>
</evidence>
<dbReference type="AlphaFoldDB" id="A0AAU7QFL9"/>
<proteinExistence type="predicted"/>
<protein>
    <recommendedName>
        <fullName evidence="2">DUF551 domain-containing protein</fullName>
    </recommendedName>
</protein>
<name>A0AAU7QFL9_9GAMM</name>
<gene>
    <name evidence="1" type="ORF">ABK905_09200</name>
</gene>
<reference evidence="1" key="1">
    <citation type="submission" date="2024-06" db="EMBL/GenBank/DDBJ databases">
        <authorList>
            <person name="Coelho C."/>
            <person name="Bento M."/>
            <person name="Garcia E."/>
            <person name="Camelo A."/>
            <person name="Brandao I."/>
            <person name="Espirito Santo C."/>
            <person name="Trovao J."/>
            <person name="Verissimo A."/>
            <person name="Costa J."/>
            <person name="Tiago I."/>
        </authorList>
    </citation>
    <scope>NUCLEOTIDE SEQUENCE</scope>
    <source>
        <strain evidence="1">KWT182</strain>
    </source>
</reference>
<dbReference type="EMBL" id="CP157947">
    <property type="protein sequence ID" value="XBS71121.1"/>
    <property type="molecule type" value="Genomic_DNA"/>
</dbReference>
<sequence>MSRYTYVVEYPDGQEPAVNSGMQVAGGRLVAMNFSDALAEPIARPLSEWKADDRTVVWWYWENGEWAAEPAWIGRPTDSDWPGYHTHWTPHPIWPAEPATSSEAR</sequence>
<evidence type="ECO:0000313" key="1">
    <source>
        <dbReference type="EMBL" id="XBS71121.1"/>
    </source>
</evidence>
<accession>A0AAU7QFL9</accession>
<organism evidence="1">
    <name type="scientific">Acerihabitans sp. KWT182</name>
    <dbReference type="NCBI Taxonomy" id="3157919"/>
    <lineage>
        <taxon>Bacteria</taxon>
        <taxon>Pseudomonadati</taxon>
        <taxon>Pseudomonadota</taxon>
        <taxon>Gammaproteobacteria</taxon>
        <taxon>Enterobacterales</taxon>
        <taxon>Pectobacteriaceae</taxon>
        <taxon>Acerihabitans</taxon>
    </lineage>
</organism>